<reference evidence="2" key="2">
    <citation type="submission" date="2025-08" db="UniProtKB">
        <authorList>
            <consortium name="Ensembl"/>
        </authorList>
    </citation>
    <scope>IDENTIFICATION</scope>
</reference>
<dbReference type="AlphaFoldDB" id="H3B3X8"/>
<proteinExistence type="predicted"/>
<reference evidence="2" key="3">
    <citation type="submission" date="2025-09" db="UniProtKB">
        <authorList>
            <consortium name="Ensembl"/>
        </authorList>
    </citation>
    <scope>IDENTIFICATION</scope>
</reference>
<feature type="region of interest" description="Disordered" evidence="1">
    <location>
        <begin position="508"/>
        <end position="541"/>
    </location>
</feature>
<feature type="region of interest" description="Disordered" evidence="1">
    <location>
        <begin position="435"/>
        <end position="491"/>
    </location>
</feature>
<protein>
    <submittedName>
        <fullName evidence="2">KIAA2012</fullName>
    </submittedName>
</protein>
<dbReference type="GeneTree" id="ENSGT00940000172395"/>
<feature type="compositionally biased region" description="Basic and acidic residues" evidence="1">
    <location>
        <begin position="554"/>
        <end position="570"/>
    </location>
</feature>
<dbReference type="InterPro" id="IPR031440">
    <property type="entry name" value="DUF4670"/>
</dbReference>
<feature type="compositionally biased region" description="Basic residues" evidence="1">
    <location>
        <begin position="248"/>
        <end position="258"/>
    </location>
</feature>
<feature type="compositionally biased region" description="Basic and acidic residues" evidence="1">
    <location>
        <begin position="450"/>
        <end position="491"/>
    </location>
</feature>
<feature type="compositionally biased region" description="Polar residues" evidence="1">
    <location>
        <begin position="435"/>
        <end position="447"/>
    </location>
</feature>
<feature type="compositionally biased region" description="Basic and acidic residues" evidence="1">
    <location>
        <begin position="340"/>
        <end position="350"/>
    </location>
</feature>
<feature type="compositionally biased region" description="Basic and acidic residues" evidence="1">
    <location>
        <begin position="310"/>
        <end position="329"/>
    </location>
</feature>
<feature type="region of interest" description="Disordered" evidence="1">
    <location>
        <begin position="82"/>
        <end position="175"/>
    </location>
</feature>
<dbReference type="PANTHER" id="PTHR21937">
    <property type="entry name" value="CCDC66 DOMAIN-CONTAINING PROTEIN"/>
    <property type="match status" value="1"/>
</dbReference>
<evidence type="ECO:0000313" key="3">
    <source>
        <dbReference type="Proteomes" id="UP000008672"/>
    </source>
</evidence>
<dbReference type="Ensembl" id="ENSLACT00000016713.1">
    <property type="protein sequence ID" value="ENSLACP00000016599.1"/>
    <property type="gene ID" value="ENSLACG00000014628.1"/>
</dbReference>
<evidence type="ECO:0000313" key="2">
    <source>
        <dbReference type="Ensembl" id="ENSLACP00000016599.1"/>
    </source>
</evidence>
<feature type="region of interest" description="Disordered" evidence="1">
    <location>
        <begin position="390"/>
        <end position="409"/>
    </location>
</feature>
<dbReference type="InParanoid" id="H3B3X8"/>
<accession>H3B3X8</accession>
<dbReference type="HOGENOM" id="CLU_396347_0_0_1"/>
<keyword evidence="3" id="KW-1185">Reference proteome</keyword>
<dbReference type="Bgee" id="ENSLACG00000014628">
    <property type="expression patterns" value="Expressed in mesonephros and 6 other cell types or tissues"/>
</dbReference>
<feature type="region of interest" description="Disordered" evidence="1">
    <location>
        <begin position="551"/>
        <end position="570"/>
    </location>
</feature>
<feature type="region of interest" description="Disordered" evidence="1">
    <location>
        <begin position="199"/>
        <end position="380"/>
    </location>
</feature>
<sequence>MTNLSILWAKSHKSQNSVCVVCAFSLPFPDILIFYFVSGYASLGSSASDEEAWLNFQHDREDNGPEDFRTGSASFSWFLEQSSQNTEQIPRKGNKRGSKNKTSVDKESQYNIETLRESRKHRKPYTGNHEESESEKDYENSTETGEYYNRTKKGLGSVARRRKMGAGQHHEHLSGFAEDEILSSGEEAGQDPLFQQYSDSSLKRRMRQRSPSVLGPAAGSHSRQGLRGVTESGNNEEVDENYENGSGPRRRRRRRRKFTASWKDELLANYARNEPLTEEEEESLSNELSKQAENLSAESVSRGKGRKKNSTKERTSGSVKTTKDSERDKRHGRAEFVVGKPREKRDDEKPKKKRLQQASGAAVEGGEEVLSGEEEVWSSGDEGRFEVGAMSNRSASPSQAEGRQFTAKERSNSRLSVVFVVTPVSEELPKSTLIENLSKNGQLTKSARQVVREEQAKQRRMEVERKRQEREEQKRQEQQEKQEREDQMRKELEREQRKIFEAIRLRKQQQEDERLRQEEEEANRARQEQMERERAHRQQQEYHRKLLQLQQQRQQEELQRAAENERRRKEEEERLAEECKLLAGMSEEERVEYLRKKQEEEERRRQEMEERRRRAEEQAKLVFANIKWQAELSARELAMLERHLRFHHGLLVELNGLERMQDVSRPWVFSYFQLLRMLELAPPLADLIEEDTLLS</sequence>
<dbReference type="STRING" id="7897.ENSLACP00000016599"/>
<dbReference type="PANTHER" id="PTHR21937:SF5">
    <property type="entry name" value="GENE 973-RELATED"/>
    <property type="match status" value="1"/>
</dbReference>
<gene>
    <name evidence="2" type="primary">LOC102358053</name>
</gene>
<name>H3B3X8_LATCH</name>
<feature type="compositionally biased region" description="Polar residues" evidence="1">
    <location>
        <begin position="391"/>
        <end position="401"/>
    </location>
</feature>
<feature type="compositionally biased region" description="Basic and acidic residues" evidence="1">
    <location>
        <begin position="128"/>
        <end position="139"/>
    </location>
</feature>
<evidence type="ECO:0000256" key="1">
    <source>
        <dbReference type="SAM" id="MobiDB-lite"/>
    </source>
</evidence>
<reference evidence="3" key="1">
    <citation type="submission" date="2011-08" db="EMBL/GenBank/DDBJ databases">
        <title>The draft genome of Latimeria chalumnae.</title>
        <authorList>
            <person name="Di Palma F."/>
            <person name="Alfoldi J."/>
            <person name="Johnson J."/>
            <person name="Berlin A."/>
            <person name="Gnerre S."/>
            <person name="Jaffe D."/>
            <person name="MacCallum I."/>
            <person name="Young S."/>
            <person name="Walker B.J."/>
            <person name="Lander E."/>
            <person name="Lindblad-Toh K."/>
        </authorList>
    </citation>
    <scope>NUCLEOTIDE SEQUENCE [LARGE SCALE GENOMIC DNA]</scope>
    <source>
        <strain evidence="3">Wild caught</strain>
    </source>
</reference>
<dbReference type="EMBL" id="AFYH01065312">
    <property type="status" value="NOT_ANNOTATED_CDS"/>
    <property type="molecule type" value="Genomic_DNA"/>
</dbReference>
<dbReference type="Proteomes" id="UP000008672">
    <property type="component" value="Unassembled WGS sequence"/>
</dbReference>
<dbReference type="eggNOG" id="KOG0181">
    <property type="taxonomic scope" value="Eukaryota"/>
</dbReference>
<organism evidence="2 3">
    <name type="scientific">Latimeria chalumnae</name>
    <name type="common">Coelacanth</name>
    <dbReference type="NCBI Taxonomy" id="7897"/>
    <lineage>
        <taxon>Eukaryota</taxon>
        <taxon>Metazoa</taxon>
        <taxon>Chordata</taxon>
        <taxon>Craniata</taxon>
        <taxon>Vertebrata</taxon>
        <taxon>Euteleostomi</taxon>
        <taxon>Coelacanthiformes</taxon>
        <taxon>Coelacanthidae</taxon>
        <taxon>Latimeria</taxon>
    </lineage>
</organism>
<dbReference type="Pfam" id="PF15709">
    <property type="entry name" value="DUF4670"/>
    <property type="match status" value="1"/>
</dbReference>
<feature type="compositionally biased region" description="Acidic residues" evidence="1">
    <location>
        <begin position="365"/>
        <end position="376"/>
    </location>
</feature>